<sequence length="92" mass="10507">MTEEDRRNMQVNDKALPIIFCALGPDIYSEVSSIESAKEVWDTLETTNGGTRDAKETKIELLNLSYENFKMDPDESVSKMFDRFLIIVNGLK</sequence>
<reference evidence="1" key="1">
    <citation type="submission" date="2023-05" db="EMBL/GenBank/DDBJ databases">
        <title>Genome and transcriptome analyses reveal genes involved in the formation of fine ridges on petal epidermal cells in Hibiscus trionum.</title>
        <authorList>
            <person name="Koshimizu S."/>
            <person name="Masuda S."/>
            <person name="Ishii T."/>
            <person name="Shirasu K."/>
            <person name="Hoshino A."/>
            <person name="Arita M."/>
        </authorList>
    </citation>
    <scope>NUCLEOTIDE SEQUENCE</scope>
    <source>
        <strain evidence="1">Hamamatsu line</strain>
    </source>
</reference>
<evidence type="ECO:0008006" key="3">
    <source>
        <dbReference type="Google" id="ProtNLM"/>
    </source>
</evidence>
<dbReference type="Pfam" id="PF14223">
    <property type="entry name" value="Retrotran_gag_2"/>
    <property type="match status" value="1"/>
</dbReference>
<keyword evidence="2" id="KW-1185">Reference proteome</keyword>
<dbReference type="PANTHER" id="PTHR34676:SF8">
    <property type="entry name" value="TRANSMEMBRANE PROTEIN"/>
    <property type="match status" value="1"/>
</dbReference>
<dbReference type="Proteomes" id="UP001165190">
    <property type="component" value="Unassembled WGS sequence"/>
</dbReference>
<evidence type="ECO:0000313" key="1">
    <source>
        <dbReference type="EMBL" id="GMI77416.1"/>
    </source>
</evidence>
<accession>A0A9W7HHC7</accession>
<name>A0A9W7HHC7_HIBTR</name>
<organism evidence="1 2">
    <name type="scientific">Hibiscus trionum</name>
    <name type="common">Flower of an hour</name>
    <dbReference type="NCBI Taxonomy" id="183268"/>
    <lineage>
        <taxon>Eukaryota</taxon>
        <taxon>Viridiplantae</taxon>
        <taxon>Streptophyta</taxon>
        <taxon>Embryophyta</taxon>
        <taxon>Tracheophyta</taxon>
        <taxon>Spermatophyta</taxon>
        <taxon>Magnoliopsida</taxon>
        <taxon>eudicotyledons</taxon>
        <taxon>Gunneridae</taxon>
        <taxon>Pentapetalae</taxon>
        <taxon>rosids</taxon>
        <taxon>malvids</taxon>
        <taxon>Malvales</taxon>
        <taxon>Malvaceae</taxon>
        <taxon>Malvoideae</taxon>
        <taxon>Hibiscus</taxon>
    </lineage>
</organism>
<gene>
    <name evidence="1" type="ORF">HRI_001410900</name>
</gene>
<protein>
    <recommendedName>
        <fullName evidence="3">UBN2 domain-containing protein</fullName>
    </recommendedName>
</protein>
<proteinExistence type="predicted"/>
<dbReference type="EMBL" id="BSYR01000013">
    <property type="protein sequence ID" value="GMI77416.1"/>
    <property type="molecule type" value="Genomic_DNA"/>
</dbReference>
<comment type="caution">
    <text evidence="1">The sequence shown here is derived from an EMBL/GenBank/DDBJ whole genome shotgun (WGS) entry which is preliminary data.</text>
</comment>
<evidence type="ECO:0000313" key="2">
    <source>
        <dbReference type="Proteomes" id="UP001165190"/>
    </source>
</evidence>
<dbReference type="AlphaFoldDB" id="A0A9W7HHC7"/>
<dbReference type="OrthoDB" id="1227264at2759"/>
<dbReference type="PANTHER" id="PTHR34676">
    <property type="entry name" value="DUF4219 DOMAIN-CONTAINING PROTEIN-RELATED"/>
    <property type="match status" value="1"/>
</dbReference>